<evidence type="ECO:0000313" key="1">
    <source>
        <dbReference type="EMBL" id="AFZ37143.1"/>
    </source>
</evidence>
<dbReference type="Proteomes" id="UP000010473">
    <property type="component" value="Chromosome"/>
</dbReference>
<dbReference type="eggNOG" id="COG1442">
    <property type="taxonomic scope" value="Bacteria"/>
</dbReference>
<dbReference type="InterPro" id="IPR029044">
    <property type="entry name" value="Nucleotide-diphossugar_trans"/>
</dbReference>
<dbReference type="HOGENOM" id="CLU_990118_0_0_3"/>
<dbReference type="AlphaFoldDB" id="K9XX97"/>
<sequence>MFNSLLNIFKTQDAHLTVSTSFDDKYLHYGKILLNSLLKNSPQVQVKVLAINIEEENLQEYQEFKNIEIIHENKEFTHAYEQRLYSIARRIFFINELRSNPNIENLLQLDADTIIRKDLNKFGKLFEQGDLCIFARPKMKHEALRLTMNIIGLSNTMAAKALTQEWVLQLWNLLEQPQDSKYIDQLTLWKAYEKINHQSTIKLINLTHPYIGRTGNTIIRAFAATKDAKGDTQLLKELNQYSSNLLQDAPSNAPKPPEEQNIFLHKEFLIEQFSQSGLIFQ</sequence>
<organism evidence="1 2">
    <name type="scientific">Stanieria cyanosphaera (strain ATCC 29371 / PCC 7437)</name>
    <dbReference type="NCBI Taxonomy" id="111780"/>
    <lineage>
        <taxon>Bacteria</taxon>
        <taxon>Bacillati</taxon>
        <taxon>Cyanobacteriota</taxon>
        <taxon>Cyanophyceae</taxon>
        <taxon>Pleurocapsales</taxon>
        <taxon>Dermocarpellaceae</taxon>
        <taxon>Stanieria</taxon>
    </lineage>
</organism>
<protein>
    <recommendedName>
        <fullName evidence="3">Nucleotide-diphospho-sugar transferase domain-containing protein</fullName>
    </recommendedName>
</protein>
<accession>K9XX97</accession>
<gene>
    <name evidence="1" type="ordered locus">Sta7437_3645</name>
</gene>
<evidence type="ECO:0008006" key="3">
    <source>
        <dbReference type="Google" id="ProtNLM"/>
    </source>
</evidence>
<name>K9XX97_STAC7</name>
<keyword evidence="2" id="KW-1185">Reference proteome</keyword>
<dbReference type="KEGG" id="scs:Sta7437_3645"/>
<dbReference type="OrthoDB" id="581219at2"/>
<reference evidence="2" key="1">
    <citation type="journal article" date="2013" name="Proc. Natl. Acad. Sci. U.S.A.">
        <title>Improving the coverage of the cyanobacterial phylum using diversity-driven genome sequencing.</title>
        <authorList>
            <person name="Shih P.M."/>
            <person name="Wu D."/>
            <person name="Latifi A."/>
            <person name="Axen S.D."/>
            <person name="Fewer D.P."/>
            <person name="Talla E."/>
            <person name="Calteau A."/>
            <person name="Cai F."/>
            <person name="Tandeau de Marsac N."/>
            <person name="Rippka R."/>
            <person name="Herdman M."/>
            <person name="Sivonen K."/>
            <person name="Coursin T."/>
            <person name="Laurent T."/>
            <person name="Goodwin L."/>
            <person name="Nolan M."/>
            <person name="Davenport K.W."/>
            <person name="Han C.S."/>
            <person name="Rubin E.M."/>
            <person name="Eisen J.A."/>
            <person name="Woyke T."/>
            <person name="Gugger M."/>
            <person name="Kerfeld C.A."/>
        </authorList>
    </citation>
    <scope>NUCLEOTIDE SEQUENCE [LARGE SCALE GENOMIC DNA]</scope>
    <source>
        <strain evidence="2">ATCC 29371 / PCC 7437</strain>
    </source>
</reference>
<evidence type="ECO:0000313" key="2">
    <source>
        <dbReference type="Proteomes" id="UP000010473"/>
    </source>
</evidence>
<dbReference type="SUPFAM" id="SSF53448">
    <property type="entry name" value="Nucleotide-diphospho-sugar transferases"/>
    <property type="match status" value="1"/>
</dbReference>
<dbReference type="EMBL" id="CP003653">
    <property type="protein sequence ID" value="AFZ37143.1"/>
    <property type="molecule type" value="Genomic_DNA"/>
</dbReference>
<dbReference type="Gene3D" id="3.90.550.10">
    <property type="entry name" value="Spore Coat Polysaccharide Biosynthesis Protein SpsA, Chain A"/>
    <property type="match status" value="1"/>
</dbReference>
<dbReference type="STRING" id="111780.Sta7437_3645"/>
<dbReference type="RefSeq" id="WP_015194804.1">
    <property type="nucleotide sequence ID" value="NC_019748.1"/>
</dbReference>
<proteinExistence type="predicted"/>